<dbReference type="GO" id="GO:0032506">
    <property type="term" value="P:cytokinetic process"/>
    <property type="evidence" value="ECO:0007669"/>
    <property type="project" value="TreeGrafter"/>
</dbReference>
<protein>
    <submittedName>
        <fullName evidence="5">PDZ domain-containing protein</fullName>
    </submittedName>
</protein>
<feature type="domain" description="SPOR" evidence="4">
    <location>
        <begin position="186"/>
        <end position="264"/>
    </location>
</feature>
<dbReference type="Proteomes" id="UP000218069">
    <property type="component" value="Unassembled WGS sequence"/>
</dbReference>
<dbReference type="SUPFAM" id="SSF50156">
    <property type="entry name" value="PDZ domain-like"/>
    <property type="match status" value="1"/>
</dbReference>
<evidence type="ECO:0000313" key="6">
    <source>
        <dbReference type="Proteomes" id="UP000218069"/>
    </source>
</evidence>
<accession>A0A240DZC7</accession>
<reference evidence="6" key="1">
    <citation type="submission" date="2017-08" db="EMBL/GenBank/DDBJ databases">
        <authorList>
            <person name="Varghese N."/>
            <person name="Submissions S."/>
        </authorList>
    </citation>
    <scope>NUCLEOTIDE SEQUENCE [LARGE SCALE GENOMIC DNA]</scope>
    <source>
        <strain evidence="6">AP-Melu-1000-B4</strain>
    </source>
</reference>
<dbReference type="EMBL" id="OANS01000002">
    <property type="protein sequence ID" value="SNX28327.1"/>
    <property type="molecule type" value="Genomic_DNA"/>
</dbReference>
<sequence length="267" mass="28362">MKYLIAILLLSTQLVFAQNAESEKQGVVGIRYTKNADGMIVIKHVEDNSPAAQAGIQVNDIMISVDGSSLKGMDPGNIKNMLRGKVGSTAEIKLENPQTKNEYSVRVVRKIVRFGANDGSKDSLNKTTVVEASNADKSEAAIKAPPPKATVKPTEKIPATTTPLAATATATQNTPTFNSEKASANPSSDSKYFVQTGAFFTKEIANDQVAAFNQKGYTSFVDPAKINGSNVFRVRIGPLPTQLSAEAISKKLASQGISASIIEASKN</sequence>
<dbReference type="PANTHER" id="PTHR38687">
    <property type="entry name" value="CELL DIVISION PROTEIN DEDD-RELATED"/>
    <property type="match status" value="1"/>
</dbReference>
<dbReference type="InterPro" id="IPR007730">
    <property type="entry name" value="SPOR-like_dom"/>
</dbReference>
<feature type="region of interest" description="Disordered" evidence="1">
    <location>
        <begin position="137"/>
        <end position="157"/>
    </location>
</feature>
<dbReference type="GO" id="GO:0032153">
    <property type="term" value="C:cell division site"/>
    <property type="evidence" value="ECO:0007669"/>
    <property type="project" value="TreeGrafter"/>
</dbReference>
<proteinExistence type="predicted"/>
<dbReference type="CDD" id="cd06782">
    <property type="entry name" value="cpPDZ_CPP-like"/>
    <property type="match status" value="1"/>
</dbReference>
<dbReference type="InterPro" id="IPR036680">
    <property type="entry name" value="SPOR-like_sf"/>
</dbReference>
<keyword evidence="2" id="KW-0732">Signal</keyword>
<gene>
    <name evidence="5" type="ORF">SAMN06295945_0655</name>
</gene>
<dbReference type="PANTHER" id="PTHR38687:SF1">
    <property type="entry name" value="CELL DIVISION PROTEIN DEDD"/>
    <property type="match status" value="1"/>
</dbReference>
<dbReference type="Pfam" id="PF05036">
    <property type="entry name" value="SPOR"/>
    <property type="match status" value="1"/>
</dbReference>
<evidence type="ECO:0000259" key="3">
    <source>
        <dbReference type="PROSITE" id="PS50106"/>
    </source>
</evidence>
<feature type="domain" description="PDZ" evidence="3">
    <location>
        <begin position="13"/>
        <end position="83"/>
    </location>
</feature>
<dbReference type="GO" id="GO:0042834">
    <property type="term" value="F:peptidoglycan binding"/>
    <property type="evidence" value="ECO:0007669"/>
    <property type="project" value="InterPro"/>
</dbReference>
<dbReference type="Gene3D" id="3.30.70.1070">
    <property type="entry name" value="Sporulation related repeat"/>
    <property type="match status" value="1"/>
</dbReference>
<dbReference type="InterPro" id="IPR041489">
    <property type="entry name" value="PDZ_6"/>
</dbReference>
<dbReference type="RefSeq" id="WP_165766403.1">
    <property type="nucleotide sequence ID" value="NZ_OANS01000002.1"/>
</dbReference>
<dbReference type="Pfam" id="PF17820">
    <property type="entry name" value="PDZ_6"/>
    <property type="match status" value="1"/>
</dbReference>
<evidence type="ECO:0000259" key="4">
    <source>
        <dbReference type="PROSITE" id="PS51724"/>
    </source>
</evidence>
<dbReference type="InterPro" id="IPR001478">
    <property type="entry name" value="PDZ"/>
</dbReference>
<dbReference type="InterPro" id="IPR052521">
    <property type="entry name" value="Cell_div_SPOR-domain"/>
</dbReference>
<dbReference type="SMART" id="SM00228">
    <property type="entry name" value="PDZ"/>
    <property type="match status" value="1"/>
</dbReference>
<feature type="chain" id="PRO_5013212612" evidence="2">
    <location>
        <begin position="18"/>
        <end position="267"/>
    </location>
</feature>
<evidence type="ECO:0000256" key="2">
    <source>
        <dbReference type="SAM" id="SignalP"/>
    </source>
</evidence>
<organism evidence="5 6">
    <name type="scientific">Polynucleobacter meluiroseus</name>
    <dbReference type="NCBI Taxonomy" id="1938814"/>
    <lineage>
        <taxon>Bacteria</taxon>
        <taxon>Pseudomonadati</taxon>
        <taxon>Pseudomonadota</taxon>
        <taxon>Betaproteobacteria</taxon>
        <taxon>Burkholderiales</taxon>
        <taxon>Burkholderiaceae</taxon>
        <taxon>Polynucleobacter</taxon>
    </lineage>
</organism>
<dbReference type="GO" id="GO:0030428">
    <property type="term" value="C:cell septum"/>
    <property type="evidence" value="ECO:0007669"/>
    <property type="project" value="TreeGrafter"/>
</dbReference>
<dbReference type="AlphaFoldDB" id="A0A240DZC7"/>
<keyword evidence="6" id="KW-1185">Reference proteome</keyword>
<dbReference type="InterPro" id="IPR036034">
    <property type="entry name" value="PDZ_sf"/>
</dbReference>
<dbReference type="Gene3D" id="2.30.42.10">
    <property type="match status" value="1"/>
</dbReference>
<evidence type="ECO:0000313" key="5">
    <source>
        <dbReference type="EMBL" id="SNX28327.1"/>
    </source>
</evidence>
<dbReference type="PROSITE" id="PS50106">
    <property type="entry name" value="PDZ"/>
    <property type="match status" value="1"/>
</dbReference>
<dbReference type="PROSITE" id="PS51724">
    <property type="entry name" value="SPOR"/>
    <property type="match status" value="1"/>
</dbReference>
<feature type="signal peptide" evidence="2">
    <location>
        <begin position="1"/>
        <end position="17"/>
    </location>
</feature>
<dbReference type="SUPFAM" id="SSF110997">
    <property type="entry name" value="Sporulation related repeat"/>
    <property type="match status" value="1"/>
</dbReference>
<evidence type="ECO:0000256" key="1">
    <source>
        <dbReference type="SAM" id="MobiDB-lite"/>
    </source>
</evidence>
<name>A0A240DZC7_9BURK</name>